<dbReference type="GO" id="GO:0006313">
    <property type="term" value="P:DNA transposition"/>
    <property type="evidence" value="ECO:0007669"/>
    <property type="project" value="InterPro"/>
</dbReference>
<evidence type="ECO:0000313" key="2">
    <source>
        <dbReference type="EMBL" id="TLP71994.1"/>
    </source>
</evidence>
<accession>A0A5R9A1A6</accession>
<evidence type="ECO:0008006" key="4">
    <source>
        <dbReference type="Google" id="ProtNLM"/>
    </source>
</evidence>
<dbReference type="Pfam" id="PF01527">
    <property type="entry name" value="HTH_Tnp_1"/>
    <property type="match status" value="1"/>
</dbReference>
<protein>
    <recommendedName>
        <fullName evidence="4">Transposase</fullName>
    </recommendedName>
</protein>
<organism evidence="2 3">
    <name type="scientific">Nesterenkonia sphaerica</name>
    <dbReference type="NCBI Taxonomy" id="1804988"/>
    <lineage>
        <taxon>Bacteria</taxon>
        <taxon>Bacillati</taxon>
        <taxon>Actinomycetota</taxon>
        <taxon>Actinomycetes</taxon>
        <taxon>Micrococcales</taxon>
        <taxon>Micrococcaceae</taxon>
        <taxon>Nesterenkonia</taxon>
    </lineage>
</organism>
<dbReference type="Gene3D" id="1.10.10.10">
    <property type="entry name" value="Winged helix-like DNA-binding domain superfamily/Winged helix DNA-binding domain"/>
    <property type="match status" value="1"/>
</dbReference>
<gene>
    <name evidence="2" type="ORF">FEF27_11635</name>
</gene>
<dbReference type="GO" id="GO:0004803">
    <property type="term" value="F:transposase activity"/>
    <property type="evidence" value="ECO:0007669"/>
    <property type="project" value="InterPro"/>
</dbReference>
<dbReference type="OrthoDB" id="4426778at2"/>
<dbReference type="SUPFAM" id="SSF46689">
    <property type="entry name" value="Homeodomain-like"/>
    <property type="match status" value="1"/>
</dbReference>
<dbReference type="InterPro" id="IPR009057">
    <property type="entry name" value="Homeodomain-like_sf"/>
</dbReference>
<proteinExistence type="predicted"/>
<evidence type="ECO:0000256" key="1">
    <source>
        <dbReference type="SAM" id="Coils"/>
    </source>
</evidence>
<dbReference type="AlphaFoldDB" id="A0A5R9A1A6"/>
<dbReference type="InterPro" id="IPR036388">
    <property type="entry name" value="WH-like_DNA-bd_sf"/>
</dbReference>
<evidence type="ECO:0000313" key="3">
    <source>
        <dbReference type="Proteomes" id="UP000306544"/>
    </source>
</evidence>
<name>A0A5R9A1A6_9MICC</name>
<keyword evidence="3" id="KW-1185">Reference proteome</keyword>
<reference evidence="2 3" key="1">
    <citation type="submission" date="2019-05" db="EMBL/GenBank/DDBJ databases">
        <title>Nesterenkonia sp. GY239, isolated from the Southern Atlantic Ocean.</title>
        <authorList>
            <person name="Zhang G."/>
        </authorList>
    </citation>
    <scope>NUCLEOTIDE SEQUENCE [LARGE SCALE GENOMIC DNA]</scope>
    <source>
        <strain evidence="2 3">GY239</strain>
    </source>
</reference>
<dbReference type="Proteomes" id="UP000306544">
    <property type="component" value="Unassembled WGS sequence"/>
</dbReference>
<dbReference type="EMBL" id="VAWA01000021">
    <property type="protein sequence ID" value="TLP71994.1"/>
    <property type="molecule type" value="Genomic_DNA"/>
</dbReference>
<comment type="caution">
    <text evidence="2">The sequence shown here is derived from an EMBL/GenBank/DDBJ whole genome shotgun (WGS) entry which is preliminary data.</text>
</comment>
<dbReference type="GO" id="GO:0003677">
    <property type="term" value="F:DNA binding"/>
    <property type="evidence" value="ECO:0007669"/>
    <property type="project" value="InterPro"/>
</dbReference>
<sequence>MTSTRTGYTSEFKQRALRMMEDHRRIEESSRWSAAAAVGEKLGVSPHTLNNWAKQARRDAGEESGATSQELAELTRLRREVRELKRANEILKSASAFFAAELDRPTTR</sequence>
<dbReference type="InterPro" id="IPR002514">
    <property type="entry name" value="Transposase_8"/>
</dbReference>
<keyword evidence="1" id="KW-0175">Coiled coil</keyword>
<feature type="coiled-coil region" evidence="1">
    <location>
        <begin position="67"/>
        <end position="94"/>
    </location>
</feature>